<accession>A0A915INS3</accession>
<dbReference type="AlphaFoldDB" id="A0A915INS3"/>
<dbReference type="Proteomes" id="UP000887565">
    <property type="component" value="Unplaced"/>
</dbReference>
<name>A0A915INS3_ROMCU</name>
<keyword evidence="1" id="KW-1185">Reference proteome</keyword>
<evidence type="ECO:0000313" key="2">
    <source>
        <dbReference type="WBParaSite" id="nRc.2.0.1.t15450-RA"/>
    </source>
</evidence>
<organism evidence="1 2">
    <name type="scientific">Romanomermis culicivorax</name>
    <name type="common">Nematode worm</name>
    <dbReference type="NCBI Taxonomy" id="13658"/>
    <lineage>
        <taxon>Eukaryota</taxon>
        <taxon>Metazoa</taxon>
        <taxon>Ecdysozoa</taxon>
        <taxon>Nematoda</taxon>
        <taxon>Enoplea</taxon>
        <taxon>Dorylaimia</taxon>
        <taxon>Mermithida</taxon>
        <taxon>Mermithoidea</taxon>
        <taxon>Mermithidae</taxon>
        <taxon>Romanomermis</taxon>
    </lineage>
</organism>
<sequence length="347" mass="37997">MREKTSSLDVQVAQLRKENQALWNEVGSLRQNQSKQQGLVNNLIQILSSFAQGQQQQNKSRPSRGQLLAIEHGTILGSRLLNQNCSNNSDIDENLVTTLKISDVTHEYETKKDTPKLCSGGYDNIRYNSDSSLNGNNVPNEKEDLINGYSKVPSPNDSRISIYSNVSVENDSAMDTDWTNTELPPKNTLIDETSNCDYDDSDDVNKLRNSLSTAGQRFRFDQDTAANLFNLAENSNKTAKMGEEQYGMTGLRSSLLSAPPCMHTLTVGAPGAAAAFFQRQASVPCYVSYATMPTNTVSQTPPVSAVAAHQRVGGRLAMAVGASAADFHMAIINDGPNIEQVRRKKDN</sequence>
<dbReference type="WBParaSite" id="nRc.2.0.1.t15450-RA">
    <property type="protein sequence ID" value="nRc.2.0.1.t15450-RA"/>
    <property type="gene ID" value="nRc.2.0.1.g15450"/>
</dbReference>
<protein>
    <submittedName>
        <fullName evidence="2">Uncharacterized protein</fullName>
    </submittedName>
</protein>
<proteinExistence type="predicted"/>
<evidence type="ECO:0000313" key="1">
    <source>
        <dbReference type="Proteomes" id="UP000887565"/>
    </source>
</evidence>
<reference evidence="2" key="1">
    <citation type="submission" date="2022-11" db="UniProtKB">
        <authorList>
            <consortium name="WormBaseParasite"/>
        </authorList>
    </citation>
    <scope>IDENTIFICATION</scope>
</reference>